<dbReference type="PANTHER" id="PTHR32268">
    <property type="entry name" value="HOMOSERINE O-ACETYLTRANSFERASE"/>
    <property type="match status" value="1"/>
</dbReference>
<dbReference type="GO" id="GO:0009092">
    <property type="term" value="P:homoserine metabolic process"/>
    <property type="evidence" value="ECO:0007669"/>
    <property type="project" value="TreeGrafter"/>
</dbReference>
<evidence type="ECO:0000256" key="2">
    <source>
        <dbReference type="HAMAP-Rule" id="MF_00296"/>
    </source>
</evidence>
<dbReference type="InterPro" id="IPR008220">
    <property type="entry name" value="HAT_MetX-like"/>
</dbReference>
<feature type="active site" evidence="2 3">
    <location>
        <position position="330"/>
    </location>
</feature>
<dbReference type="AlphaFoldDB" id="A0A1G6J927"/>
<dbReference type="UniPathway" id="UPA00051">
    <property type="reaction ID" value="UER00074"/>
</dbReference>
<dbReference type="RefSeq" id="WP_093725645.1">
    <property type="nucleotide sequence ID" value="NZ_FMZB01000001.1"/>
</dbReference>
<keyword evidence="2" id="KW-0963">Cytoplasm</keyword>
<dbReference type="GO" id="GO:0004414">
    <property type="term" value="F:homoserine O-acetyltransferase activity"/>
    <property type="evidence" value="ECO:0007669"/>
    <property type="project" value="UniProtKB-UniRule"/>
</dbReference>
<dbReference type="SUPFAM" id="SSF53474">
    <property type="entry name" value="alpha/beta-Hydrolases"/>
    <property type="match status" value="1"/>
</dbReference>
<evidence type="ECO:0000313" key="5">
    <source>
        <dbReference type="EMBL" id="SDC15103.1"/>
    </source>
</evidence>
<dbReference type="HAMAP" id="MF_00296">
    <property type="entry name" value="MetX_acyltransf"/>
    <property type="match status" value="1"/>
</dbReference>
<gene>
    <name evidence="2" type="primary">metXA</name>
    <name evidence="5" type="ORF">SAMN05421663_101513</name>
</gene>
<evidence type="ECO:0000256" key="1">
    <source>
        <dbReference type="ARBA" id="ARBA00022679"/>
    </source>
</evidence>
<evidence type="ECO:0000256" key="3">
    <source>
        <dbReference type="PIRSR" id="PIRSR000443-1"/>
    </source>
</evidence>
<dbReference type="Gene3D" id="3.40.50.1820">
    <property type="entry name" value="alpha/beta hydrolase"/>
    <property type="match status" value="1"/>
</dbReference>
<feature type="domain" description="AB hydrolase-1" evidence="4">
    <location>
        <begin position="43"/>
        <end position="334"/>
    </location>
</feature>
<comment type="catalytic activity">
    <reaction evidence="2">
        <text>L-homoserine + acetyl-CoA = O-acetyl-L-homoserine + CoA</text>
        <dbReference type="Rhea" id="RHEA:13701"/>
        <dbReference type="ChEBI" id="CHEBI:57287"/>
        <dbReference type="ChEBI" id="CHEBI:57288"/>
        <dbReference type="ChEBI" id="CHEBI:57476"/>
        <dbReference type="ChEBI" id="CHEBI:57716"/>
        <dbReference type="EC" id="2.3.1.31"/>
    </reaction>
</comment>
<proteinExistence type="inferred from homology"/>
<dbReference type="GO" id="GO:0005737">
    <property type="term" value="C:cytoplasm"/>
    <property type="evidence" value="ECO:0007669"/>
    <property type="project" value="UniProtKB-SubCell"/>
</dbReference>
<dbReference type="NCBIfam" id="TIGR01392">
    <property type="entry name" value="homoserO_Ac_trn"/>
    <property type="match status" value="1"/>
</dbReference>
<dbReference type="EMBL" id="FMZB01000001">
    <property type="protein sequence ID" value="SDC15103.1"/>
    <property type="molecule type" value="Genomic_DNA"/>
</dbReference>
<feature type="binding site" evidence="2">
    <location>
        <position position="212"/>
    </location>
    <ligand>
        <name>substrate</name>
    </ligand>
</feature>
<feature type="binding site" evidence="2">
    <location>
        <position position="331"/>
    </location>
    <ligand>
        <name>substrate</name>
    </ligand>
</feature>
<dbReference type="InterPro" id="IPR029058">
    <property type="entry name" value="AB_hydrolase_fold"/>
</dbReference>
<accession>A0A1G6J927</accession>
<comment type="subunit">
    <text evidence="2">Homodimer.</text>
</comment>
<dbReference type="EC" id="2.3.1.31" evidence="2"/>
<dbReference type="PIRSF" id="PIRSF000443">
    <property type="entry name" value="Homoser_Ac_trans"/>
    <property type="match status" value="1"/>
</dbReference>
<sequence>MNLQQSYQTGKLLIGDFELESGDILSNVEVTYERSGPASREMVLVCHALTGDQFAIGTDTAPGWWNGLLQPEGYIDTDRYQVMTFNVLGGCNGTTSALSMNPVSGDRYAAAFPEITIRDMVSVQRLALEKLEISHLKAVIGGSLGGMQVMEWGVMYPDFMDVLIPLAATPFVSDYAIAYNHLAKTAITSDPNWNDGYYTADRLPAAGLGLARMVGMLTYRSDHQYNERFRRAASGKDDAAYEVESYLNYQGEKLVARFDANCYMTLLQAMNSHDIGRERGGWQAAAQKIKAIVLTFGFSRDLLFPPEEIKRFAAAVPSARHVDVDTIYGHDGFLLEFEKWGHHIRDVLEQPMKISY</sequence>
<reference evidence="6" key="1">
    <citation type="submission" date="2016-10" db="EMBL/GenBank/DDBJ databases">
        <authorList>
            <person name="Varghese N."/>
            <person name="Submissions S."/>
        </authorList>
    </citation>
    <scope>NUCLEOTIDE SEQUENCE [LARGE SCALE GENOMIC DNA]</scope>
    <source>
        <strain evidence="6">DSM 21620</strain>
    </source>
</reference>
<dbReference type="InterPro" id="IPR000073">
    <property type="entry name" value="AB_hydrolase_1"/>
</dbReference>
<organism evidence="5 6">
    <name type="scientific">Terribacillus halophilus</name>
    <dbReference type="NCBI Taxonomy" id="361279"/>
    <lineage>
        <taxon>Bacteria</taxon>
        <taxon>Bacillati</taxon>
        <taxon>Bacillota</taxon>
        <taxon>Bacilli</taxon>
        <taxon>Bacillales</taxon>
        <taxon>Bacillaceae</taxon>
        <taxon>Terribacillus</taxon>
    </lineage>
</organism>
<comment type="function">
    <text evidence="2">Transfers an acetyl group from acetyl-CoA to L-homoserine, forming acetyl-L-homoserine.</text>
</comment>
<name>A0A1G6J927_9BACI</name>
<dbReference type="GO" id="GO:0009086">
    <property type="term" value="P:methionine biosynthetic process"/>
    <property type="evidence" value="ECO:0007669"/>
    <property type="project" value="UniProtKB-UniRule"/>
</dbReference>
<keyword evidence="6" id="KW-1185">Reference proteome</keyword>
<comment type="similarity">
    <text evidence="2">Belongs to the AB hydrolase superfamily. MetX family.</text>
</comment>
<dbReference type="NCBIfam" id="NF001209">
    <property type="entry name" value="PRK00175.1"/>
    <property type="match status" value="1"/>
</dbReference>
<evidence type="ECO:0000313" key="6">
    <source>
        <dbReference type="Proteomes" id="UP000198666"/>
    </source>
</evidence>
<keyword evidence="2" id="KW-0012">Acyltransferase</keyword>
<comment type="caution">
    <text evidence="2">Lacks conserved residue(s) required for the propagation of feature annotation.</text>
</comment>
<dbReference type="STRING" id="361279.SAMN05421663_101513"/>
<dbReference type="Proteomes" id="UP000198666">
    <property type="component" value="Unassembled WGS sequence"/>
</dbReference>
<evidence type="ECO:0000259" key="4">
    <source>
        <dbReference type="Pfam" id="PF00561"/>
    </source>
</evidence>
<keyword evidence="2" id="KW-0486">Methionine biosynthesis</keyword>
<comment type="subcellular location">
    <subcellularLocation>
        <location evidence="2">Cytoplasm</location>
    </subcellularLocation>
</comment>
<feature type="active site" evidence="2 3">
    <location>
        <position position="301"/>
    </location>
</feature>
<dbReference type="Pfam" id="PF00561">
    <property type="entry name" value="Abhydrolase_1"/>
    <property type="match status" value="1"/>
</dbReference>
<comment type="pathway">
    <text evidence="2">Amino-acid biosynthesis; L-methionine biosynthesis via de novo pathway; O-acetyl-L-homoserine from L-homoserine: step 1/1.</text>
</comment>
<feature type="active site" description="Nucleophile" evidence="2 3">
    <location>
        <position position="143"/>
    </location>
</feature>
<keyword evidence="2" id="KW-0028">Amino-acid biosynthesis</keyword>
<dbReference type="OrthoDB" id="9800754at2"/>
<protein>
    <recommendedName>
        <fullName evidence="2">Homoserine O-acetyltransferase</fullName>
        <shortName evidence="2">HAT</shortName>
        <ecNumber evidence="2">2.3.1.31</ecNumber>
    </recommendedName>
    <alternativeName>
        <fullName evidence="2">Homoserine transacetylase</fullName>
        <shortName evidence="2">HTA</shortName>
    </alternativeName>
</protein>
<keyword evidence="1 2" id="KW-0808">Transferase</keyword>
<dbReference type="PANTHER" id="PTHR32268:SF11">
    <property type="entry name" value="HOMOSERINE O-ACETYLTRANSFERASE"/>
    <property type="match status" value="1"/>
</dbReference>